<dbReference type="HOGENOM" id="CLU_071520_1_0_2"/>
<dbReference type="InterPro" id="IPR014444">
    <property type="entry name" value="PH1575-like"/>
</dbReference>
<gene>
    <name evidence="2" type="ordered locus">DKAM_0219</name>
</gene>
<feature type="domain" description="Damage-control phosphatase ARMT1-like metal-binding" evidence="1">
    <location>
        <begin position="5"/>
        <end position="283"/>
    </location>
</feature>
<dbReference type="AlphaFoldDB" id="B8D2Z8"/>
<evidence type="ECO:0000313" key="3">
    <source>
        <dbReference type="Proteomes" id="UP000006903"/>
    </source>
</evidence>
<dbReference type="EMBL" id="CP001140">
    <property type="protein sequence ID" value="ACL10545.1"/>
    <property type="molecule type" value="Genomic_DNA"/>
</dbReference>
<dbReference type="Proteomes" id="UP000006903">
    <property type="component" value="Chromosome"/>
</dbReference>
<dbReference type="KEGG" id="dka:DKAM_0219"/>
<dbReference type="InterPro" id="IPR002791">
    <property type="entry name" value="ARMT1-like_metal-bd"/>
</dbReference>
<protein>
    <recommendedName>
        <fullName evidence="1">Damage-control phosphatase ARMT1-like metal-binding domain-containing protein</fullName>
    </recommendedName>
</protein>
<dbReference type="PIRSF" id="PIRSF006593">
    <property type="entry name" value="UCP006593"/>
    <property type="match status" value="1"/>
</dbReference>
<evidence type="ECO:0000313" key="2">
    <source>
        <dbReference type="EMBL" id="ACL10545.1"/>
    </source>
</evidence>
<sequence length="302" mass="34164">MKPQTECLRCILTTRLREIEYSSLSPGEKIVLAKRIMSKLVNDFSLDSTELTRLASDLFQLTVTAPGVLDYYRLVKTQSMRRALALRDAHREHARYLDDYRRLRYLLKVSALGNLIDYGVMDHNFNEEIDPGIAENVEIAIDDSVKFYELVRKGGLKIMFLLDNAGEAVYDSLLVEYLRGKGNTTIGVVKDEPGFQNDVTLNDFIEIGLDKVFDKIVTPGCRSICSSIHLDKVSEDFKSLLNSVDLIIAKGMAHYEYLTDIDIGKPVLHIFIPKCDPISRSLGSVTYRGKLVVYLRFPGSKL</sequence>
<accession>B8D2Z8</accession>
<dbReference type="eggNOG" id="arCOG04410">
    <property type="taxonomic scope" value="Archaea"/>
</dbReference>
<name>B8D2Z8_DESA1</name>
<dbReference type="InterPro" id="IPR036075">
    <property type="entry name" value="ARMT-1-like_metal-bd_sf"/>
</dbReference>
<organism evidence="2 3">
    <name type="scientific">Desulfurococcus amylolyticus (strain DSM 18924 / JCM 16383 / VKM B-2413 / 1221n)</name>
    <name type="common">Desulfurococcus kamchatkensis</name>
    <dbReference type="NCBI Taxonomy" id="490899"/>
    <lineage>
        <taxon>Archaea</taxon>
        <taxon>Thermoproteota</taxon>
        <taxon>Thermoprotei</taxon>
        <taxon>Desulfurococcales</taxon>
        <taxon>Desulfurococcaceae</taxon>
        <taxon>Desulfurococcus</taxon>
    </lineage>
</organism>
<dbReference type="SUPFAM" id="SSF111321">
    <property type="entry name" value="AF1104-like"/>
    <property type="match status" value="1"/>
</dbReference>
<dbReference type="STRING" id="490899.DKAM_0219"/>
<dbReference type="Pfam" id="PF01937">
    <property type="entry name" value="ARMT1-like_dom"/>
    <property type="match status" value="1"/>
</dbReference>
<reference evidence="2 3" key="1">
    <citation type="journal article" date="2009" name="J. Bacteriol.">
        <title>Complete genome sequence of the anaerobic, protein-degrading hyperthermophilic crenarchaeon Desulfurococcus kamchatkensis.</title>
        <authorList>
            <person name="Ravin N.V."/>
            <person name="Mardanov A.V."/>
            <person name="Beletsky A.V."/>
            <person name="Kublanov I.V."/>
            <person name="Kolganova T.V."/>
            <person name="Lebedinsky A.V."/>
            <person name="Chernyh N.A."/>
            <person name="Bonch-Osmolovskaya E.A."/>
            <person name="Skryabin K.G."/>
        </authorList>
    </citation>
    <scope>NUCLEOTIDE SEQUENCE [LARGE SCALE GENOMIC DNA]</scope>
    <source>
        <strain evidence="3">DSM 18924 / JCM 16383 / VKM B-2413 / 1221n</strain>
    </source>
</reference>
<proteinExistence type="predicted"/>
<evidence type="ECO:0000259" key="1">
    <source>
        <dbReference type="Pfam" id="PF01937"/>
    </source>
</evidence>
<dbReference type="Gene3D" id="3.40.50.10880">
    <property type="entry name" value="Uncharacterised protein PF01937, DUF89, domain 3"/>
    <property type="match status" value="1"/>
</dbReference>
<dbReference type="Gene3D" id="1.10.285.20">
    <property type="entry name" value="Uncharacterised protein PF01937, DUF89, domain 2"/>
    <property type="match status" value="1"/>
</dbReference>